<dbReference type="InterPro" id="IPR011055">
    <property type="entry name" value="Dup_hybrid_motif"/>
</dbReference>
<dbReference type="PANTHER" id="PTHR21666:SF270">
    <property type="entry name" value="MUREIN HYDROLASE ACTIVATOR ENVC"/>
    <property type="match status" value="1"/>
</dbReference>
<proteinExistence type="predicted"/>
<dbReference type="InterPro" id="IPR016047">
    <property type="entry name" value="M23ase_b-sheet_dom"/>
</dbReference>
<keyword evidence="1" id="KW-1133">Transmembrane helix</keyword>
<dbReference type="Gene3D" id="2.70.70.10">
    <property type="entry name" value="Glucose Permease (Domain IIA)"/>
    <property type="match status" value="1"/>
</dbReference>
<feature type="transmembrane region" description="Helical" evidence="1">
    <location>
        <begin position="18"/>
        <end position="36"/>
    </location>
</feature>
<evidence type="ECO:0000256" key="1">
    <source>
        <dbReference type="SAM" id="Phobius"/>
    </source>
</evidence>
<evidence type="ECO:0000313" key="4">
    <source>
        <dbReference type="Proteomes" id="UP000467637"/>
    </source>
</evidence>
<dbReference type="CDD" id="cd12797">
    <property type="entry name" value="M23_peptidase"/>
    <property type="match status" value="1"/>
</dbReference>
<dbReference type="InterPro" id="IPR050570">
    <property type="entry name" value="Cell_wall_metabolism_enzyme"/>
</dbReference>
<keyword evidence="4" id="KW-1185">Reference proteome</keyword>
<keyword evidence="1" id="KW-0812">Transmembrane</keyword>
<sequence>MASEGGIDAVKSKKRRQWPLLVGACVLAACVVIVIGKSPFGPVSSWKVAGKEAPAAATPVPTPPPREALEFRMVDLDHGWVKYADGIAATEDGGGMWQPAAGEVTAAETAVDGNLAELLSLEAGDGSSPAPSTATLGGAVFPVKQTQFLTPRIGWALPASSKDAKNPLLITVDGGQSWVDGMTAEVKEAILKEKGHLQQLAKEKDLYATKEAAKGIMSAKWKLIPESAAPGDAVLVRHDEPGTITWLNKTYTLQPYGAGYFTYLPISMSAKPGKYPIGDQTLTIVAKKFETQYLKVTSEMESMKQDTARINADQKKIDLARSKSEPEFLFSGPFVKPIEGILTTPYGYTRYVNGKYDSAHMAVDLAAKEGTPIKATNDGIVALAESLYLTGNSIYLDHGMGLFSQYAHLSELRVKTGDHVKQGDIIGLVGTTGFSTGPHLHFTFWAHNVQVNPDLFWNTTPFRWVQPAQAAKPKG</sequence>
<feature type="domain" description="M23ase beta-sheet core" evidence="2">
    <location>
        <begin position="359"/>
        <end position="453"/>
    </location>
</feature>
<dbReference type="Pfam" id="PF01551">
    <property type="entry name" value="Peptidase_M23"/>
    <property type="match status" value="1"/>
</dbReference>
<dbReference type="Proteomes" id="UP000467637">
    <property type="component" value="Unassembled WGS sequence"/>
</dbReference>
<dbReference type="PANTHER" id="PTHR21666">
    <property type="entry name" value="PEPTIDASE-RELATED"/>
    <property type="match status" value="1"/>
</dbReference>
<evidence type="ECO:0000259" key="2">
    <source>
        <dbReference type="Pfam" id="PF01551"/>
    </source>
</evidence>
<protein>
    <submittedName>
        <fullName evidence="3">Peptidoglycan DD-metalloendopeptidase family protein</fullName>
    </submittedName>
</protein>
<dbReference type="EMBL" id="WSEM01000006">
    <property type="protein sequence ID" value="MVQ34305.1"/>
    <property type="molecule type" value="Genomic_DNA"/>
</dbReference>
<evidence type="ECO:0000313" key="3">
    <source>
        <dbReference type="EMBL" id="MVQ34305.1"/>
    </source>
</evidence>
<accession>A0ABW9U929</accession>
<comment type="caution">
    <text evidence="3">The sequence shown here is derived from an EMBL/GenBank/DDBJ whole genome shotgun (WGS) entry which is preliminary data.</text>
</comment>
<gene>
    <name evidence="3" type="ORF">GON05_06525</name>
</gene>
<name>A0ABW9U929_9BACL</name>
<keyword evidence="1" id="KW-0472">Membrane</keyword>
<reference evidence="3 4" key="1">
    <citation type="submission" date="2019-12" db="EMBL/GenBank/DDBJ databases">
        <authorList>
            <person name="Huq M.A."/>
        </authorList>
    </citation>
    <scope>NUCLEOTIDE SEQUENCE [LARGE SCALE GENOMIC DNA]</scope>
    <source>
        <strain evidence="3 4">MAH-34</strain>
    </source>
</reference>
<organism evidence="3 4">
    <name type="scientific">Paenibacillus anseongense</name>
    <dbReference type="NCBI Taxonomy" id="2682845"/>
    <lineage>
        <taxon>Bacteria</taxon>
        <taxon>Bacillati</taxon>
        <taxon>Bacillota</taxon>
        <taxon>Bacilli</taxon>
        <taxon>Bacillales</taxon>
        <taxon>Paenibacillaceae</taxon>
        <taxon>Paenibacillus</taxon>
    </lineage>
</organism>
<dbReference type="SUPFAM" id="SSF51261">
    <property type="entry name" value="Duplicated hybrid motif"/>
    <property type="match status" value="1"/>
</dbReference>